<reference evidence="16 17" key="2">
    <citation type="submission" date="2018-10" db="EMBL/GenBank/DDBJ databases">
        <authorList>
            <consortium name="Pathogen Informatics"/>
        </authorList>
    </citation>
    <scope>NUCLEOTIDE SEQUENCE [LARGE SCALE GENOMIC DNA]</scope>
</reference>
<comment type="subunit">
    <text evidence="12">Heterodimer of an alpha and a beta subunit. The beta subunit determines specificity for GTP.</text>
</comment>
<keyword evidence="9 13" id="KW-0496">Mitochondrion</keyword>
<comment type="similarity">
    <text evidence="13">Belongs to the succinate/malate CoA ligase beta subunit family. ATP-specific subunit beta subfamily.</text>
</comment>
<keyword evidence="7 13" id="KW-0460">Magnesium</keyword>
<proteinExistence type="inferred from homology"/>
<dbReference type="Pfam" id="PF00549">
    <property type="entry name" value="Ligase_CoA"/>
    <property type="match status" value="1"/>
</dbReference>
<evidence type="ECO:0000313" key="16">
    <source>
        <dbReference type="EMBL" id="VDD86981.1"/>
    </source>
</evidence>
<feature type="site" description="Important for substrate specificity" evidence="13">
    <location>
        <position position="133"/>
    </location>
</feature>
<dbReference type="GO" id="GO:0000287">
    <property type="term" value="F:magnesium ion binding"/>
    <property type="evidence" value="ECO:0007669"/>
    <property type="project" value="UniProtKB-UniRule"/>
</dbReference>
<evidence type="ECO:0000256" key="5">
    <source>
        <dbReference type="ARBA" id="ARBA00022741"/>
    </source>
</evidence>
<dbReference type="InterPro" id="IPR016102">
    <property type="entry name" value="Succinyl-CoA_synth-like"/>
</dbReference>
<evidence type="ECO:0000313" key="18">
    <source>
        <dbReference type="WBParaSite" id="EVEC_0000241601-mRNA-1"/>
    </source>
</evidence>
<evidence type="ECO:0000256" key="2">
    <source>
        <dbReference type="ARBA" id="ARBA00022532"/>
    </source>
</evidence>
<evidence type="ECO:0000259" key="15">
    <source>
        <dbReference type="Pfam" id="PF08442"/>
    </source>
</evidence>
<dbReference type="HAMAP" id="MF_03220">
    <property type="entry name" value="Succ_CoA_betaA_euk"/>
    <property type="match status" value="1"/>
</dbReference>
<dbReference type="EC" id="6.2.1.5" evidence="13"/>
<keyword evidence="6 13" id="KW-0067">ATP-binding</keyword>
<evidence type="ECO:0000256" key="4">
    <source>
        <dbReference type="ARBA" id="ARBA00022723"/>
    </source>
</evidence>
<dbReference type="Gene3D" id="3.40.50.261">
    <property type="entry name" value="Succinyl-CoA synthetase domains"/>
    <property type="match status" value="1"/>
</dbReference>
<dbReference type="GO" id="GO:0005739">
    <property type="term" value="C:mitochondrion"/>
    <property type="evidence" value="ECO:0007669"/>
    <property type="project" value="UniProtKB-SubCell"/>
</dbReference>
<protein>
    <recommendedName>
        <fullName evidence="13">Succinate--CoA ligase [ADP-forming] subunit beta, mitochondrial</fullName>
        <ecNumber evidence="13">6.2.1.5</ecNumber>
    </recommendedName>
    <alternativeName>
        <fullName evidence="13">ATP-specific succinyl-CoA synthetase subunit beta</fullName>
        <shortName evidence="13">A-SCS</shortName>
    </alternativeName>
    <alternativeName>
        <fullName evidence="13">Succinyl-CoA synthetase beta-A chain</fullName>
        <shortName evidence="13">SCS-betaA</shortName>
    </alternativeName>
</protein>
<evidence type="ECO:0000259" key="14">
    <source>
        <dbReference type="Pfam" id="PF00549"/>
    </source>
</evidence>
<dbReference type="Gene3D" id="3.30.470.20">
    <property type="entry name" value="ATP-grasp fold, B domain"/>
    <property type="match status" value="1"/>
</dbReference>
<comment type="cofactor">
    <cofactor evidence="13">
        <name>Mg(2+)</name>
        <dbReference type="ChEBI" id="CHEBI:18420"/>
    </cofactor>
    <text evidence="13">Binds 1 Mg(2+) ion per subunit.</text>
</comment>
<dbReference type="FunFam" id="3.30.1490.20:FF:000004">
    <property type="entry name" value="Succinate--CoA ligase [ADP-forming] subunit beta, mitochondrial"/>
    <property type="match status" value="1"/>
</dbReference>
<feature type="binding site" evidence="13">
    <location>
        <position position="229"/>
    </location>
    <ligand>
        <name>Mg(2+)</name>
        <dbReference type="ChEBI" id="CHEBI:18420"/>
    </ligand>
</feature>
<dbReference type="SUPFAM" id="SSF56059">
    <property type="entry name" value="Glutathione synthetase ATP-binding domain-like"/>
    <property type="match status" value="1"/>
</dbReference>
<sequence length="434" mass="47134">MLQHASKPLLKTCKKLSANSVRNLMLKEHQGFKILSEAEVPVPPYGVANSPEGAYEHAKKIGGKDYVIKAQVMAGGRGKGHFDSGLQGGVQVVYTPEEAREKASKMIGSHLITRQTDKRGRLCEEVMVCKRLFTRREYYLSFTLDRQTSGPVIIGSSRGGVNIEEVAKTEPSAIITVPINIEEGVTPSIAAKLVDDMGFGVKCKAEVTDVVQKLYKLFLKCDATLLEINPLAEDVNGKAYCMDCKLILDANAAFRHADLFALKDIKQEDPLEVKAERHQLNFIRLDGNIGCMVNGAGLAMATMDIIKLHGGEPANFLDVGGGATVEQVTEAFKLITAEEKVQAILVNIFGGIMRCDVIAQGIINAALELKLKVPLVVRLQGTKVEDAKALIAASSLRILPVDDLDEAAKLVVRLSSIVELARALPVEVHFNLPI</sequence>
<dbReference type="GO" id="GO:0042709">
    <property type="term" value="C:succinate-CoA ligase complex"/>
    <property type="evidence" value="ECO:0007669"/>
    <property type="project" value="TreeGrafter"/>
</dbReference>
<name>A0A158Q9L6_ENTVE</name>
<gene>
    <name evidence="16" type="ORF">EVEC_LOCUS2124</name>
</gene>
<comment type="catalytic activity">
    <reaction evidence="10">
        <text>GTP + succinate + CoA = succinyl-CoA + GDP + phosphate</text>
        <dbReference type="Rhea" id="RHEA:22120"/>
        <dbReference type="ChEBI" id="CHEBI:30031"/>
        <dbReference type="ChEBI" id="CHEBI:37565"/>
        <dbReference type="ChEBI" id="CHEBI:43474"/>
        <dbReference type="ChEBI" id="CHEBI:57287"/>
        <dbReference type="ChEBI" id="CHEBI:57292"/>
        <dbReference type="ChEBI" id="CHEBI:58189"/>
        <dbReference type="EC" id="6.2.1.4"/>
    </reaction>
</comment>
<dbReference type="InterPro" id="IPR034723">
    <property type="entry name" value="Succ_CoA_betaA_euk"/>
</dbReference>
<dbReference type="InterPro" id="IPR013815">
    <property type="entry name" value="ATP_grasp_subdomain_1"/>
</dbReference>
<evidence type="ECO:0000256" key="10">
    <source>
        <dbReference type="ARBA" id="ARBA00052879"/>
    </source>
</evidence>
<evidence type="ECO:0000313" key="17">
    <source>
        <dbReference type="Proteomes" id="UP000274131"/>
    </source>
</evidence>
<dbReference type="Gene3D" id="3.30.1490.20">
    <property type="entry name" value="ATP-grasp fold, A domain"/>
    <property type="match status" value="1"/>
</dbReference>
<dbReference type="SUPFAM" id="SSF52210">
    <property type="entry name" value="Succinyl-CoA synthetase domains"/>
    <property type="match status" value="1"/>
</dbReference>
<dbReference type="GO" id="GO:0005524">
    <property type="term" value="F:ATP binding"/>
    <property type="evidence" value="ECO:0007669"/>
    <property type="project" value="UniProtKB-UniRule"/>
</dbReference>
<feature type="site" description="Important for substrate specificity" evidence="13">
    <location>
        <position position="65"/>
    </location>
</feature>
<feature type="domain" description="ATP-citrate synthase/succinyl-CoA ligase C-terminal" evidence="14">
    <location>
        <begin position="292"/>
        <end position="412"/>
    </location>
</feature>
<feature type="binding site" evidence="13">
    <location>
        <position position="294"/>
    </location>
    <ligand>
        <name>substrate</name>
        <note>ligand shared with subunit alpha</note>
    </ligand>
</feature>
<dbReference type="NCBIfam" id="TIGR01016">
    <property type="entry name" value="sucCoAbeta"/>
    <property type="match status" value="1"/>
</dbReference>
<dbReference type="PANTHER" id="PTHR11815:SF1">
    <property type="entry name" value="SUCCINATE--COA LIGASE [ADP-FORMING] SUBUNIT BETA, MITOCHONDRIAL"/>
    <property type="match status" value="1"/>
</dbReference>
<evidence type="ECO:0000256" key="9">
    <source>
        <dbReference type="ARBA" id="ARBA00023128"/>
    </source>
</evidence>
<keyword evidence="17" id="KW-1185">Reference proteome</keyword>
<dbReference type="GO" id="GO:0004776">
    <property type="term" value="F:succinate-CoA ligase (GDP-forming) activity"/>
    <property type="evidence" value="ECO:0007669"/>
    <property type="project" value="UniProtKB-EC"/>
</dbReference>
<dbReference type="FunFam" id="3.40.50.261:FF:000001">
    <property type="entry name" value="Succinate--CoA ligase [ADP-forming] subunit beta"/>
    <property type="match status" value="1"/>
</dbReference>
<dbReference type="UniPathway" id="UPA00223">
    <property type="reaction ID" value="UER00999"/>
</dbReference>
<keyword evidence="3 13" id="KW-0436">Ligase</keyword>
<comment type="pathway">
    <text evidence="1 13">Carbohydrate metabolism; tricarboxylic acid cycle; succinate from succinyl-CoA (ligase route): step 1/1.</text>
</comment>
<dbReference type="InterPro" id="IPR017866">
    <property type="entry name" value="Succ-CoA_synthase_bsu_CS"/>
</dbReference>
<feature type="domain" description="ATP-grasp fold succinyl-CoA synthetase-type" evidence="15">
    <location>
        <begin position="26"/>
        <end position="232"/>
    </location>
</feature>
<dbReference type="InterPro" id="IPR005809">
    <property type="entry name" value="Succ_CoA_ligase-like_bsu"/>
</dbReference>
<comment type="catalytic activity">
    <reaction evidence="13">
        <text>succinate + ATP + CoA = succinyl-CoA + ADP + phosphate</text>
        <dbReference type="Rhea" id="RHEA:17661"/>
        <dbReference type="ChEBI" id="CHEBI:30031"/>
        <dbReference type="ChEBI" id="CHEBI:30616"/>
        <dbReference type="ChEBI" id="CHEBI:43474"/>
        <dbReference type="ChEBI" id="CHEBI:57287"/>
        <dbReference type="ChEBI" id="CHEBI:57292"/>
        <dbReference type="ChEBI" id="CHEBI:456216"/>
        <dbReference type="EC" id="6.2.1.5"/>
    </reaction>
</comment>
<dbReference type="WBParaSite" id="EVEC_0000241601-mRNA-1">
    <property type="protein sequence ID" value="EVEC_0000241601-mRNA-1"/>
    <property type="gene ID" value="EVEC_0000241601"/>
</dbReference>
<dbReference type="GO" id="GO:0006099">
    <property type="term" value="P:tricarboxylic acid cycle"/>
    <property type="evidence" value="ECO:0007669"/>
    <property type="project" value="UniProtKB-UniRule"/>
</dbReference>
<accession>A0A158Q9L6</accession>
<comment type="function">
    <text evidence="11">GTP-specific succinyl-CoA synthetase functions in the citric acid cycle (TCA), coupling the hydrolysis of succinyl-CoA to the synthesis of GTP and thus represents the only step of substrate-level phosphorylation in the TCA. The beta subunit provides nucleotide specificity of the enzyme and binds the substrate succinate, while the binding sites for coenzyme A and phosphate are found in the alpha subunit.</text>
</comment>
<evidence type="ECO:0000256" key="1">
    <source>
        <dbReference type="ARBA" id="ARBA00005064"/>
    </source>
</evidence>
<dbReference type="OrthoDB" id="1552at2759"/>
<evidence type="ECO:0000256" key="11">
    <source>
        <dbReference type="ARBA" id="ARBA00053833"/>
    </source>
</evidence>
<dbReference type="GO" id="GO:0004775">
    <property type="term" value="F:succinate-CoA ligase (ADP-forming) activity"/>
    <property type="evidence" value="ECO:0007669"/>
    <property type="project" value="UniProtKB-UniRule"/>
</dbReference>
<keyword evidence="4 13" id="KW-0479">Metal-binding</keyword>
<evidence type="ECO:0000256" key="8">
    <source>
        <dbReference type="ARBA" id="ARBA00022946"/>
    </source>
</evidence>
<organism evidence="18">
    <name type="scientific">Enterobius vermicularis</name>
    <name type="common">Human pinworm</name>
    <dbReference type="NCBI Taxonomy" id="51028"/>
    <lineage>
        <taxon>Eukaryota</taxon>
        <taxon>Metazoa</taxon>
        <taxon>Ecdysozoa</taxon>
        <taxon>Nematoda</taxon>
        <taxon>Chromadorea</taxon>
        <taxon>Rhabditida</taxon>
        <taxon>Spirurina</taxon>
        <taxon>Oxyuridomorpha</taxon>
        <taxon>Oxyuroidea</taxon>
        <taxon>Oxyuridae</taxon>
        <taxon>Enterobius</taxon>
    </lineage>
</organism>
<evidence type="ECO:0000256" key="3">
    <source>
        <dbReference type="ARBA" id="ARBA00022598"/>
    </source>
</evidence>
<dbReference type="NCBIfam" id="NF001913">
    <property type="entry name" value="PRK00696.1"/>
    <property type="match status" value="1"/>
</dbReference>
<dbReference type="Proteomes" id="UP000274131">
    <property type="component" value="Unassembled WGS sequence"/>
</dbReference>
<dbReference type="AlphaFoldDB" id="A0A158Q9L6"/>
<keyword evidence="8" id="KW-0809">Transit peptide</keyword>
<evidence type="ECO:0000256" key="12">
    <source>
        <dbReference type="ARBA" id="ARBA00063570"/>
    </source>
</evidence>
<comment type="subunit">
    <text evidence="13">Heterodimer of an alpha and a beta subunit. The beta subunit determines specificity for ATP.</text>
</comment>
<evidence type="ECO:0000256" key="7">
    <source>
        <dbReference type="ARBA" id="ARBA00022842"/>
    </source>
</evidence>
<dbReference type="FunFam" id="3.30.470.20:FF:000002">
    <property type="entry name" value="Succinate--CoA ligase [ADP-forming] subunit beta"/>
    <property type="match status" value="1"/>
</dbReference>
<dbReference type="STRING" id="51028.A0A158Q9L6"/>
<dbReference type="GO" id="GO:0006104">
    <property type="term" value="P:succinyl-CoA metabolic process"/>
    <property type="evidence" value="ECO:0007669"/>
    <property type="project" value="TreeGrafter"/>
</dbReference>
<dbReference type="HAMAP" id="MF_00558">
    <property type="entry name" value="Succ_CoA_beta"/>
    <property type="match status" value="1"/>
</dbReference>
<reference evidence="18" key="1">
    <citation type="submission" date="2016-04" db="UniProtKB">
        <authorList>
            <consortium name="WormBaseParasite"/>
        </authorList>
    </citation>
    <scope>IDENTIFICATION</scope>
</reference>
<dbReference type="Pfam" id="PF08442">
    <property type="entry name" value="ATP-grasp_2"/>
    <property type="match status" value="1"/>
</dbReference>
<dbReference type="InterPro" id="IPR013650">
    <property type="entry name" value="ATP-grasp_succ-CoA_synth-type"/>
</dbReference>
<evidence type="ECO:0000256" key="6">
    <source>
        <dbReference type="ARBA" id="ARBA00022840"/>
    </source>
</evidence>
<dbReference type="InterPro" id="IPR005811">
    <property type="entry name" value="SUCC_ACL_C"/>
</dbReference>
<dbReference type="PANTHER" id="PTHR11815">
    <property type="entry name" value="SUCCINYL-COA SYNTHETASE BETA CHAIN"/>
    <property type="match status" value="1"/>
</dbReference>
<comment type="subcellular location">
    <subcellularLocation>
        <location evidence="13">Mitochondrion</location>
    </subcellularLocation>
</comment>
<keyword evidence="2 13" id="KW-0816">Tricarboxylic acid cycle</keyword>
<comment type="function">
    <text evidence="13">ATP-specific succinyl-CoA synthetase functions in the citric acid cycle (TCA), coupling the hydrolysis of succinyl-CoA to the synthesis of ATP and thus represents the only step of substrate-level phosphorylation in the TCA. The beta subunit provides nucleotide specificity of the enzyme and binds the substrate succinate, while the binding sites for coenzyme A and phosphate are found in the alpha subunit.</text>
</comment>
<feature type="binding site" evidence="13">
    <location>
        <begin position="76"/>
        <end position="78"/>
    </location>
    <ligand>
        <name>ATP</name>
        <dbReference type="ChEBI" id="CHEBI:30616"/>
    </ligand>
</feature>
<dbReference type="PIRSF" id="PIRSF001554">
    <property type="entry name" value="SucCS_beta"/>
    <property type="match status" value="1"/>
</dbReference>
<dbReference type="PROSITE" id="PS01217">
    <property type="entry name" value="SUCCINYL_COA_LIG_3"/>
    <property type="match status" value="1"/>
</dbReference>
<feature type="binding site" evidence="13">
    <location>
        <position position="243"/>
    </location>
    <ligand>
        <name>Mg(2+)</name>
        <dbReference type="ChEBI" id="CHEBI:18420"/>
    </ligand>
</feature>
<feature type="binding site" evidence="13">
    <location>
        <position position="69"/>
    </location>
    <ligand>
        <name>ATP</name>
        <dbReference type="ChEBI" id="CHEBI:30616"/>
    </ligand>
</feature>
<feature type="binding site" evidence="13">
    <location>
        <begin position="351"/>
        <end position="353"/>
    </location>
    <ligand>
        <name>substrate</name>
        <note>ligand shared with subunit alpha</note>
    </ligand>
</feature>
<evidence type="ECO:0000256" key="13">
    <source>
        <dbReference type="HAMAP-Rule" id="MF_03220"/>
    </source>
</evidence>
<dbReference type="EMBL" id="UXUI01007322">
    <property type="protein sequence ID" value="VDD86981.1"/>
    <property type="molecule type" value="Genomic_DNA"/>
</dbReference>
<keyword evidence="5 13" id="KW-0547">Nucleotide-binding</keyword>